<gene>
    <name evidence="2" type="ORF">MIMGU_mgv1a012052mg</name>
</gene>
<feature type="domain" description="F-box associated beta-propeller type 1" evidence="1">
    <location>
        <begin position="29"/>
        <end position="118"/>
    </location>
</feature>
<dbReference type="PANTHER" id="PTHR35546">
    <property type="entry name" value="F-BOX PROTEIN INTERACTION DOMAIN PROTEIN-RELATED"/>
    <property type="match status" value="1"/>
</dbReference>
<dbReference type="PANTHER" id="PTHR35546:SF134">
    <property type="entry name" value="F-BOX ASSOCIATED DOMAIN-CONTAINING PROTEIN"/>
    <property type="match status" value="1"/>
</dbReference>
<dbReference type="OrthoDB" id="907762at2759"/>
<dbReference type="AlphaFoldDB" id="A0A022Q0Z0"/>
<dbReference type="STRING" id="4155.A0A022Q0Z0"/>
<accession>A0A022Q0Z0</accession>
<organism evidence="2 3">
    <name type="scientific">Erythranthe guttata</name>
    <name type="common">Yellow monkey flower</name>
    <name type="synonym">Mimulus guttatus</name>
    <dbReference type="NCBI Taxonomy" id="4155"/>
    <lineage>
        <taxon>Eukaryota</taxon>
        <taxon>Viridiplantae</taxon>
        <taxon>Streptophyta</taxon>
        <taxon>Embryophyta</taxon>
        <taxon>Tracheophyta</taxon>
        <taxon>Spermatophyta</taxon>
        <taxon>Magnoliopsida</taxon>
        <taxon>eudicotyledons</taxon>
        <taxon>Gunneridae</taxon>
        <taxon>Pentapetalae</taxon>
        <taxon>asterids</taxon>
        <taxon>lamiids</taxon>
        <taxon>Lamiales</taxon>
        <taxon>Phrymaceae</taxon>
        <taxon>Erythranthe</taxon>
    </lineage>
</organism>
<sequence>MDCFSAAATRISISGVLHGVPRIVHGLNLAYDPAESPLYKVVCVRGSEFARELCQIEIYSSVSGAWRVSGEPFTATADFNHGVYWNGSIHWISYKTKEILYFDVEKEKFGKVGLPASATLGDDVRYRQHREGRYISYFGESCGHLHIIGNHQSYAAFDVYEMKVDYSGWFVVYHADLTAVAAAFADMSYLVPLSNRIHYSFTVLSLVRNDDKGSFLILRVPCTTVRFNLDCNTYEEICDVGGVATVNHRIPLAFDHIESLACV</sequence>
<dbReference type="KEGG" id="egt:105977716"/>
<protein>
    <recommendedName>
        <fullName evidence="1">F-box associated beta-propeller type 1 domain-containing protein</fullName>
    </recommendedName>
</protein>
<dbReference type="PhylomeDB" id="A0A022Q0Z0"/>
<dbReference type="EMBL" id="KI632289">
    <property type="protein sequence ID" value="EYU20185.1"/>
    <property type="molecule type" value="Genomic_DNA"/>
</dbReference>
<keyword evidence="3" id="KW-1185">Reference proteome</keyword>
<name>A0A022Q0Z0_ERYGU</name>
<dbReference type="Pfam" id="PF07734">
    <property type="entry name" value="FBA_1"/>
    <property type="match status" value="1"/>
</dbReference>
<dbReference type="InterPro" id="IPR055290">
    <property type="entry name" value="At3g26010-like"/>
</dbReference>
<evidence type="ECO:0000313" key="2">
    <source>
        <dbReference type="EMBL" id="EYU20185.1"/>
    </source>
</evidence>
<dbReference type="OMA" id="PEMIMSS"/>
<dbReference type="eggNOG" id="ENOG502QQSC">
    <property type="taxonomic scope" value="Eukaryota"/>
</dbReference>
<evidence type="ECO:0000313" key="3">
    <source>
        <dbReference type="Proteomes" id="UP000030748"/>
    </source>
</evidence>
<reference evidence="2 3" key="1">
    <citation type="journal article" date="2013" name="Proc. Natl. Acad. Sci. U.S.A.">
        <title>Fine-scale variation in meiotic recombination in Mimulus inferred from population shotgun sequencing.</title>
        <authorList>
            <person name="Hellsten U."/>
            <person name="Wright K.M."/>
            <person name="Jenkins J."/>
            <person name="Shu S."/>
            <person name="Yuan Y."/>
            <person name="Wessler S.R."/>
            <person name="Schmutz J."/>
            <person name="Willis J.H."/>
            <person name="Rokhsar D.S."/>
        </authorList>
    </citation>
    <scope>NUCLEOTIDE SEQUENCE [LARGE SCALE GENOMIC DNA]</scope>
    <source>
        <strain evidence="3">cv. DUN x IM62</strain>
    </source>
</reference>
<evidence type="ECO:0000259" key="1">
    <source>
        <dbReference type="Pfam" id="PF07734"/>
    </source>
</evidence>
<dbReference type="Proteomes" id="UP000030748">
    <property type="component" value="Unassembled WGS sequence"/>
</dbReference>
<dbReference type="InterPro" id="IPR006527">
    <property type="entry name" value="F-box-assoc_dom_typ1"/>
</dbReference>
<proteinExistence type="predicted"/>